<dbReference type="Proteomes" id="UP000292958">
    <property type="component" value="Unassembled WGS sequence"/>
</dbReference>
<comment type="caution">
    <text evidence="1">The sequence shown here is derived from an EMBL/GenBank/DDBJ whole genome shotgun (WGS) entry which is preliminary data.</text>
</comment>
<evidence type="ECO:0000313" key="2">
    <source>
        <dbReference type="Proteomes" id="UP000292958"/>
    </source>
</evidence>
<keyword evidence="2" id="KW-1185">Reference proteome</keyword>
<proteinExistence type="predicted"/>
<organism evidence="1 2">
    <name type="scientific">Edaphobacter modestus</name>
    <dbReference type="NCBI Taxonomy" id="388466"/>
    <lineage>
        <taxon>Bacteria</taxon>
        <taxon>Pseudomonadati</taxon>
        <taxon>Acidobacteriota</taxon>
        <taxon>Terriglobia</taxon>
        <taxon>Terriglobales</taxon>
        <taxon>Acidobacteriaceae</taxon>
        <taxon>Edaphobacter</taxon>
    </lineage>
</organism>
<gene>
    <name evidence="1" type="ORF">BDD14_1380</name>
</gene>
<dbReference type="AlphaFoldDB" id="A0A4Q7YR71"/>
<name>A0A4Q7YR71_9BACT</name>
<sequence length="35" mass="4009">MFANNMHKLTASPYEESLGNDHSLQNAEWVLGLQY</sequence>
<reference evidence="1 2" key="1">
    <citation type="submission" date="2019-02" db="EMBL/GenBank/DDBJ databases">
        <title>Genomic Encyclopedia of Archaeal and Bacterial Type Strains, Phase II (KMG-II): from individual species to whole genera.</title>
        <authorList>
            <person name="Goeker M."/>
        </authorList>
    </citation>
    <scope>NUCLEOTIDE SEQUENCE [LARGE SCALE GENOMIC DNA]</scope>
    <source>
        <strain evidence="1 2">DSM 18101</strain>
    </source>
</reference>
<accession>A0A4Q7YR71</accession>
<evidence type="ECO:0000313" key="1">
    <source>
        <dbReference type="EMBL" id="RZU39970.1"/>
    </source>
</evidence>
<dbReference type="EMBL" id="SHKW01000001">
    <property type="protein sequence ID" value="RZU39970.1"/>
    <property type="molecule type" value="Genomic_DNA"/>
</dbReference>
<protein>
    <submittedName>
        <fullName evidence="1">Uncharacterized protein</fullName>
    </submittedName>
</protein>